<accession>A0ABS3W0G3</accession>
<gene>
    <name evidence="2" type="ORF">GSF22_29480</name>
</gene>
<name>A0ABS3W0G3_MICEH</name>
<evidence type="ECO:0000313" key="2">
    <source>
        <dbReference type="EMBL" id="MBO4210094.1"/>
    </source>
</evidence>
<comment type="caution">
    <text evidence="2">The sequence shown here is derived from an EMBL/GenBank/DDBJ whole genome shotgun (WGS) entry which is preliminary data.</text>
</comment>
<sequence>MPGDSRPDGRGATVRRRLLWSGLLAVIGLALLAVGLTIADGTAAWIEVTIAIVLLVASYALQYLARRETVYRRDERS</sequence>
<dbReference type="RefSeq" id="WP_208817204.1">
    <property type="nucleotide sequence ID" value="NZ_WVUH01000405.1"/>
</dbReference>
<feature type="transmembrane region" description="Helical" evidence="1">
    <location>
        <begin position="44"/>
        <end position="65"/>
    </location>
</feature>
<dbReference type="Proteomes" id="UP000823521">
    <property type="component" value="Unassembled WGS sequence"/>
</dbReference>
<proteinExistence type="predicted"/>
<reference evidence="2 3" key="1">
    <citation type="submission" date="2019-12" db="EMBL/GenBank/DDBJ databases">
        <title>Whole genome sequencing of endophytic Actinobacterium Micromonospora sp. MPMI6T.</title>
        <authorList>
            <person name="Evv R."/>
            <person name="Podile A.R."/>
        </authorList>
    </citation>
    <scope>NUCLEOTIDE SEQUENCE [LARGE SCALE GENOMIC DNA]</scope>
    <source>
        <strain evidence="2 3">MPMI6</strain>
    </source>
</reference>
<protein>
    <recommendedName>
        <fullName evidence="4">DUF3040 domain-containing protein</fullName>
    </recommendedName>
</protein>
<evidence type="ECO:0000256" key="1">
    <source>
        <dbReference type="SAM" id="Phobius"/>
    </source>
</evidence>
<keyword evidence="1" id="KW-0812">Transmembrane</keyword>
<keyword evidence="1" id="KW-1133">Transmembrane helix</keyword>
<keyword evidence="1" id="KW-0472">Membrane</keyword>
<evidence type="ECO:0000313" key="3">
    <source>
        <dbReference type="Proteomes" id="UP000823521"/>
    </source>
</evidence>
<organism evidence="2 3">
    <name type="scientific">Micromonospora echinofusca</name>
    <dbReference type="NCBI Taxonomy" id="47858"/>
    <lineage>
        <taxon>Bacteria</taxon>
        <taxon>Bacillati</taxon>
        <taxon>Actinomycetota</taxon>
        <taxon>Actinomycetes</taxon>
        <taxon>Micromonosporales</taxon>
        <taxon>Micromonosporaceae</taxon>
        <taxon>Micromonospora</taxon>
    </lineage>
</organism>
<evidence type="ECO:0008006" key="4">
    <source>
        <dbReference type="Google" id="ProtNLM"/>
    </source>
</evidence>
<dbReference type="EMBL" id="WVUH01000405">
    <property type="protein sequence ID" value="MBO4210094.1"/>
    <property type="molecule type" value="Genomic_DNA"/>
</dbReference>
<feature type="transmembrane region" description="Helical" evidence="1">
    <location>
        <begin position="18"/>
        <end position="38"/>
    </location>
</feature>
<keyword evidence="3" id="KW-1185">Reference proteome</keyword>